<evidence type="ECO:0000259" key="6">
    <source>
        <dbReference type="PROSITE" id="PS50110"/>
    </source>
</evidence>
<keyword evidence="3" id="KW-0804">Transcription</keyword>
<dbReference type="PANTHER" id="PTHR43280:SF10">
    <property type="entry name" value="REGULATORY PROTEIN POCR"/>
    <property type="match status" value="1"/>
</dbReference>
<dbReference type="SMART" id="SM00448">
    <property type="entry name" value="REC"/>
    <property type="match status" value="1"/>
</dbReference>
<evidence type="ECO:0000256" key="3">
    <source>
        <dbReference type="ARBA" id="ARBA00023163"/>
    </source>
</evidence>
<dbReference type="CDD" id="cd17536">
    <property type="entry name" value="REC_YesN-like"/>
    <property type="match status" value="1"/>
</dbReference>
<gene>
    <name evidence="7" type="ORF">CWS01_21825</name>
</gene>
<keyword evidence="2 7" id="KW-0238">DNA-binding</keyword>
<evidence type="ECO:0000313" key="7">
    <source>
        <dbReference type="EMBL" id="PKG21552.1"/>
    </source>
</evidence>
<evidence type="ECO:0000259" key="5">
    <source>
        <dbReference type="PROSITE" id="PS01124"/>
    </source>
</evidence>
<dbReference type="SUPFAM" id="SSF46689">
    <property type="entry name" value="Homeodomain-like"/>
    <property type="match status" value="2"/>
</dbReference>
<dbReference type="Gene3D" id="3.40.50.2300">
    <property type="match status" value="1"/>
</dbReference>
<dbReference type="Gene3D" id="1.10.10.60">
    <property type="entry name" value="Homeodomain-like"/>
    <property type="match status" value="2"/>
</dbReference>
<dbReference type="EMBL" id="PISE01000075">
    <property type="protein sequence ID" value="PKG21552.1"/>
    <property type="molecule type" value="Genomic_DNA"/>
</dbReference>
<keyword evidence="4" id="KW-0597">Phosphoprotein</keyword>
<comment type="caution">
    <text evidence="7">The sequence shown here is derived from an EMBL/GenBank/DDBJ whole genome shotgun (WGS) entry which is preliminary data.</text>
</comment>
<keyword evidence="1" id="KW-0805">Transcription regulation</keyword>
<dbReference type="Pfam" id="PF12833">
    <property type="entry name" value="HTH_18"/>
    <property type="match status" value="1"/>
</dbReference>
<dbReference type="InterPro" id="IPR011006">
    <property type="entry name" value="CheY-like_superfamily"/>
</dbReference>
<accession>A0A2N0YWB8</accession>
<evidence type="ECO:0000256" key="4">
    <source>
        <dbReference type="PROSITE-ProRule" id="PRU00169"/>
    </source>
</evidence>
<dbReference type="GO" id="GO:0043565">
    <property type="term" value="F:sequence-specific DNA binding"/>
    <property type="evidence" value="ECO:0007669"/>
    <property type="project" value="InterPro"/>
</dbReference>
<dbReference type="Pfam" id="PF00072">
    <property type="entry name" value="Response_reg"/>
    <property type="match status" value="1"/>
</dbReference>
<dbReference type="AlphaFoldDB" id="A0A2N0YWB8"/>
<evidence type="ECO:0000256" key="1">
    <source>
        <dbReference type="ARBA" id="ARBA00023015"/>
    </source>
</evidence>
<dbReference type="GO" id="GO:0000160">
    <property type="term" value="P:phosphorelay signal transduction system"/>
    <property type="evidence" value="ECO:0007669"/>
    <property type="project" value="InterPro"/>
</dbReference>
<evidence type="ECO:0000256" key="2">
    <source>
        <dbReference type="ARBA" id="ARBA00023125"/>
    </source>
</evidence>
<dbReference type="InterPro" id="IPR018060">
    <property type="entry name" value="HTH_AraC"/>
</dbReference>
<dbReference type="InterPro" id="IPR009057">
    <property type="entry name" value="Homeodomain-like_sf"/>
</dbReference>
<name>A0A2N0YWB8_9BACI</name>
<proteinExistence type="predicted"/>
<dbReference type="SMART" id="SM00342">
    <property type="entry name" value="HTH_ARAC"/>
    <property type="match status" value="1"/>
</dbReference>
<dbReference type="PRINTS" id="PR00032">
    <property type="entry name" value="HTHARAC"/>
</dbReference>
<organism evidence="7 8">
    <name type="scientific">Niallia nealsonii</name>
    <dbReference type="NCBI Taxonomy" id="115979"/>
    <lineage>
        <taxon>Bacteria</taxon>
        <taxon>Bacillati</taxon>
        <taxon>Bacillota</taxon>
        <taxon>Bacilli</taxon>
        <taxon>Bacillales</taxon>
        <taxon>Bacillaceae</taxon>
        <taxon>Niallia</taxon>
    </lineage>
</organism>
<dbReference type="SUPFAM" id="SSF52172">
    <property type="entry name" value="CheY-like"/>
    <property type="match status" value="1"/>
</dbReference>
<feature type="domain" description="HTH araC/xylS-type" evidence="5">
    <location>
        <begin position="419"/>
        <end position="517"/>
    </location>
</feature>
<reference evidence="7 8" key="1">
    <citation type="journal article" date="2003" name="Int. J. Syst. Evol. Microbiol.">
        <title>Bacillus nealsonii sp. nov., isolated from a spacecraft-assembly facility, whose spores are gamma-radiation resistant.</title>
        <authorList>
            <person name="Venkateswaran K."/>
            <person name="Kempf M."/>
            <person name="Chen F."/>
            <person name="Satomi M."/>
            <person name="Nicholson W."/>
            <person name="Kern R."/>
        </authorList>
    </citation>
    <scope>NUCLEOTIDE SEQUENCE [LARGE SCALE GENOMIC DNA]</scope>
    <source>
        <strain evidence="7 8">FO-92</strain>
    </source>
</reference>
<dbReference type="GO" id="GO:0003700">
    <property type="term" value="F:DNA-binding transcription factor activity"/>
    <property type="evidence" value="ECO:0007669"/>
    <property type="project" value="InterPro"/>
</dbReference>
<protein>
    <submittedName>
        <fullName evidence="7">DNA-binding response regulator</fullName>
    </submittedName>
</protein>
<dbReference type="PANTHER" id="PTHR43280">
    <property type="entry name" value="ARAC-FAMILY TRANSCRIPTIONAL REGULATOR"/>
    <property type="match status" value="1"/>
</dbReference>
<dbReference type="InterPro" id="IPR020449">
    <property type="entry name" value="Tscrpt_reg_AraC-type_HTH"/>
</dbReference>
<feature type="modified residue" description="4-aspartylphosphate" evidence="4">
    <location>
        <position position="62"/>
    </location>
</feature>
<dbReference type="Proteomes" id="UP000233375">
    <property type="component" value="Unassembled WGS sequence"/>
</dbReference>
<dbReference type="PROSITE" id="PS01124">
    <property type="entry name" value="HTH_ARAC_FAMILY_2"/>
    <property type="match status" value="1"/>
</dbReference>
<evidence type="ECO:0000313" key="8">
    <source>
        <dbReference type="Proteomes" id="UP000233375"/>
    </source>
</evidence>
<dbReference type="PROSITE" id="PS50110">
    <property type="entry name" value="RESPONSE_REGULATORY"/>
    <property type="match status" value="1"/>
</dbReference>
<keyword evidence="8" id="KW-1185">Reference proteome</keyword>
<sequence>MNYIGGKNMHRILIVDDEKDERNVIRFLLNKFNFELDITEAANGKEAISQLRNQSVDILFTDVKMPFIDGIQLAAKARIINPDIQIIFFSGHDDFDFIKKALSLRAVDYILKPVKPQEFQDTILSVIQNIKTLENEKVQKKANTSFLKTHILYRLINKTPLDILKNEYPFIDFDFLNEYYRLILIQFEEPFFDTLSKEEDTLFFYEQIKKIIPSTCDFIDLNPFQILILLKNDANYLEPPMQIASKIQTKIYSEYGIQCYMSVSKELSTSSEIPIIYEKLEEYLEDRFFYSETYIYPIDTSITQETEWLEHDEHLLHAIQEAIQYVDTFSLKQNINILFQKYYQKKEFSHIYVRYLFSRLLQLLCQVLKEYDEKTVNEKMSAIYSCKYFSEIENILLTIQEKVIKKLEKKEQSPKHVIHIVQQYITEHYGEDLSLNILAEKAYLSPRYLSEVFIQETGCGLNKYIKNFRMEKAKKLLHNTNMKINDICKEVGYQNFSYFCRSFRENFGTSPEKFRQMHGEKKKENY</sequence>
<dbReference type="InterPro" id="IPR001789">
    <property type="entry name" value="Sig_transdc_resp-reg_receiver"/>
</dbReference>
<dbReference type="OrthoDB" id="9794370at2"/>
<feature type="domain" description="Response regulatory" evidence="6">
    <location>
        <begin position="11"/>
        <end position="127"/>
    </location>
</feature>